<dbReference type="EMBL" id="LOPU01000001">
    <property type="protein sequence ID" value="KTG11624.1"/>
    <property type="molecule type" value="Genomic_DNA"/>
</dbReference>
<reference evidence="2 3" key="1">
    <citation type="submission" date="2015-12" db="EMBL/GenBank/DDBJ databases">
        <title>Haloprofundus marisrubri gen. nov., sp. nov., an extremely halophilic archaeon isolated from the Discovery deep brine-seawater interface in the Red Sea.</title>
        <authorList>
            <person name="Zhang G."/>
            <person name="Stingl U."/>
            <person name="Rashid M."/>
        </authorList>
    </citation>
    <scope>NUCLEOTIDE SEQUENCE [LARGE SCALE GENOMIC DNA]</scope>
    <source>
        <strain evidence="2 3">SB9</strain>
    </source>
</reference>
<keyword evidence="1" id="KW-0472">Membrane</keyword>
<dbReference type="Proteomes" id="UP000054387">
    <property type="component" value="Unassembled WGS sequence"/>
</dbReference>
<name>A0A0W1RDY4_9EURY</name>
<dbReference type="AlphaFoldDB" id="A0A0W1RDY4"/>
<dbReference type="STRING" id="1514971.AUR64_00060"/>
<protein>
    <submittedName>
        <fullName evidence="2">Uncharacterized protein</fullName>
    </submittedName>
</protein>
<evidence type="ECO:0000256" key="1">
    <source>
        <dbReference type="SAM" id="Phobius"/>
    </source>
</evidence>
<keyword evidence="1" id="KW-1133">Transmembrane helix</keyword>
<gene>
    <name evidence="2" type="ORF">AUR64_00060</name>
</gene>
<feature type="transmembrane region" description="Helical" evidence="1">
    <location>
        <begin position="102"/>
        <end position="131"/>
    </location>
</feature>
<accession>A0A0W1RDY4</accession>
<feature type="transmembrane region" description="Helical" evidence="1">
    <location>
        <begin position="21"/>
        <end position="44"/>
    </location>
</feature>
<evidence type="ECO:0000313" key="2">
    <source>
        <dbReference type="EMBL" id="KTG11624.1"/>
    </source>
</evidence>
<keyword evidence="3" id="KW-1185">Reference proteome</keyword>
<feature type="transmembrane region" description="Helical" evidence="1">
    <location>
        <begin position="156"/>
        <end position="183"/>
    </location>
</feature>
<feature type="transmembrane region" description="Helical" evidence="1">
    <location>
        <begin position="64"/>
        <end position="90"/>
    </location>
</feature>
<organism evidence="2 3">
    <name type="scientific">Haloprofundus marisrubri</name>
    <dbReference type="NCBI Taxonomy" id="1514971"/>
    <lineage>
        <taxon>Archaea</taxon>
        <taxon>Methanobacteriati</taxon>
        <taxon>Methanobacteriota</taxon>
        <taxon>Stenosarchaea group</taxon>
        <taxon>Halobacteria</taxon>
        <taxon>Halobacteriales</taxon>
        <taxon>Haloferacaceae</taxon>
        <taxon>Haloprofundus</taxon>
    </lineage>
</organism>
<comment type="caution">
    <text evidence="2">The sequence shown here is derived from an EMBL/GenBank/DDBJ whole genome shotgun (WGS) entry which is preliminary data.</text>
</comment>
<evidence type="ECO:0000313" key="3">
    <source>
        <dbReference type="Proteomes" id="UP000054387"/>
    </source>
</evidence>
<keyword evidence="1" id="KW-0812">Transmembrane</keyword>
<dbReference type="RefSeq" id="WP_155120392.1">
    <property type="nucleotide sequence ID" value="NZ_LOPU01000001.1"/>
</dbReference>
<proteinExistence type="predicted"/>
<sequence length="189" mass="19797">MAPLPRTALLRTHLRERSASMAAGYAMAGAAFAAVAVFVVLSGAVSVLDYVQTDPQVRNTALQFLFPLLGVVAAVFVTPAAFLVGVVTWRRFVPAAASARRGAVAGVVTVLGSYVLAGFGVSVAGVVVIFVENVNSALFFDQWSLAELVEGTPRGAWAGVVAAGYGLVLTWWLTLPLGAVAGWRHQRRA</sequence>